<dbReference type="PANTHER" id="PTHR16184:SF6">
    <property type="entry name" value="ELONGATOR COMPLEX PROTEIN 6"/>
    <property type="match status" value="1"/>
</dbReference>
<proteinExistence type="inferred from homology"/>
<dbReference type="RefSeq" id="XP_041136748.1">
    <property type="nucleotide sequence ID" value="XM_041283396.1"/>
</dbReference>
<dbReference type="InterPro" id="IPR027417">
    <property type="entry name" value="P-loop_NTPase"/>
</dbReference>
<gene>
    <name evidence="3" type="ORF">BRETT_004909</name>
</gene>
<protein>
    <recommendedName>
        <fullName evidence="5">Elongator complex protein 6</fullName>
    </recommendedName>
</protein>
<dbReference type="PANTHER" id="PTHR16184">
    <property type="entry name" value="ELONGATOR COMPLEX PROTEIN 6"/>
    <property type="match status" value="1"/>
</dbReference>
<dbReference type="GeneID" id="64576832"/>
<accession>A0A871R7W8</accession>
<evidence type="ECO:0000256" key="2">
    <source>
        <dbReference type="ARBA" id="ARBA00008837"/>
    </source>
</evidence>
<reference evidence="3" key="2">
    <citation type="journal article" name="BMC Genomics">
        <title>New genome assemblies reveal patterns of domestication and adaptation across Brettanomyces (Dekkera) species.</title>
        <authorList>
            <person name="Roach M.J."/>
            <person name="Borneman A.R."/>
        </authorList>
    </citation>
    <scope>NUCLEOTIDE SEQUENCE</scope>
    <source>
        <strain evidence="3">UCD 2041</strain>
    </source>
</reference>
<comment type="similarity">
    <text evidence="2">Belongs to the ELP6 family.</text>
</comment>
<evidence type="ECO:0000313" key="4">
    <source>
        <dbReference type="Proteomes" id="UP000663131"/>
    </source>
</evidence>
<dbReference type="GO" id="GO:0033588">
    <property type="term" value="C:elongator holoenzyme complex"/>
    <property type="evidence" value="ECO:0007669"/>
    <property type="project" value="InterPro"/>
</dbReference>
<dbReference type="AlphaFoldDB" id="A0A871R7W8"/>
<evidence type="ECO:0000256" key="1">
    <source>
        <dbReference type="ARBA" id="ARBA00005043"/>
    </source>
</evidence>
<comment type="pathway">
    <text evidence="1">tRNA modification; 5-methoxycarbonylmethyl-2-thiouridine-tRNA biosynthesis.</text>
</comment>
<evidence type="ECO:0000313" key="3">
    <source>
        <dbReference type="EMBL" id="QOU20255.1"/>
    </source>
</evidence>
<name>A0A871R7W8_DEKBR</name>
<dbReference type="EMBL" id="CP063135">
    <property type="protein sequence ID" value="QOU20255.1"/>
    <property type="molecule type" value="Genomic_DNA"/>
</dbReference>
<dbReference type="InterPro" id="IPR018627">
    <property type="entry name" value="ELP6"/>
</dbReference>
<dbReference type="OrthoDB" id="9995306at2759"/>
<dbReference type="GO" id="GO:0002098">
    <property type="term" value="P:tRNA wobble uridine modification"/>
    <property type="evidence" value="ECO:0007669"/>
    <property type="project" value="InterPro"/>
</dbReference>
<evidence type="ECO:0008006" key="5">
    <source>
        <dbReference type="Google" id="ProtNLM"/>
    </source>
</evidence>
<dbReference type="Gene3D" id="3.40.50.300">
    <property type="entry name" value="P-loop containing nucleotide triphosphate hydrolases"/>
    <property type="match status" value="1"/>
</dbReference>
<dbReference type="KEGG" id="bbrx:BRETT_004909"/>
<sequence length="269" mass="30687">MSSAADLPAQDLVIYSDGSITPQSSVALGKEYTFSLLLYTEFTKCTWFEVALIQSSMLDKCYINSTTQNQDNYSLRNSKSNVLFASFGNGSEVYAKQFQKYVKADITAVNGVFKFVTFLEEDIDKWFDILWTEAERLTQDKTKILNIFIEDPQLFLFMKDCDEDDVISKLAKLNRIGNVYIIAPSDKSLIQPSELPNDLATIYTSFIFKLLHRSNLIVRLQPLKTGRADDITGELVINKGLVDHTKLQVLEREYLYVIGKEGSVKLFYR</sequence>
<dbReference type="Proteomes" id="UP000663131">
    <property type="component" value="Chromosome 7"/>
</dbReference>
<reference evidence="3" key="1">
    <citation type="submission" date="2020-10" db="EMBL/GenBank/DDBJ databases">
        <authorList>
            <person name="Palmer J.M."/>
        </authorList>
    </citation>
    <scope>NUCLEOTIDE SEQUENCE</scope>
    <source>
        <strain evidence="3">UCD 2041</strain>
    </source>
</reference>
<organism evidence="3 4">
    <name type="scientific">Dekkera bruxellensis</name>
    <name type="common">Brettanomyces custersii</name>
    <dbReference type="NCBI Taxonomy" id="5007"/>
    <lineage>
        <taxon>Eukaryota</taxon>
        <taxon>Fungi</taxon>
        <taxon>Dikarya</taxon>
        <taxon>Ascomycota</taxon>
        <taxon>Saccharomycotina</taxon>
        <taxon>Pichiomycetes</taxon>
        <taxon>Pichiales</taxon>
        <taxon>Pichiaceae</taxon>
        <taxon>Brettanomyces</taxon>
    </lineage>
</organism>